<gene>
    <name evidence="1" type="primary">ubiJ</name>
    <name evidence="4" type="ORF">SAMN04487959_11316</name>
</gene>
<keyword evidence="1" id="KW-0831">Ubiquinone biosynthesis</keyword>
<comment type="subcellular location">
    <subcellularLocation>
        <location evidence="1">Cytoplasm</location>
    </subcellularLocation>
</comment>
<dbReference type="SUPFAM" id="SSF55718">
    <property type="entry name" value="SCP-like"/>
    <property type="match status" value="1"/>
</dbReference>
<evidence type="ECO:0000313" key="5">
    <source>
        <dbReference type="Proteomes" id="UP000199040"/>
    </source>
</evidence>
<dbReference type="InterPro" id="IPR036527">
    <property type="entry name" value="SCP2_sterol-bd_dom_sf"/>
</dbReference>
<comment type="pathway">
    <text evidence="1">Cofactor biosynthesis; ubiquinone biosynthesis.</text>
</comment>
<dbReference type="GO" id="GO:0005737">
    <property type="term" value="C:cytoplasm"/>
    <property type="evidence" value="ECO:0007669"/>
    <property type="project" value="UniProtKB-SubCell"/>
</dbReference>
<dbReference type="InterPro" id="IPR003033">
    <property type="entry name" value="SCP2_sterol-bd_dom"/>
</dbReference>
<sequence length="214" mass="24262">MSLTPTLLLACAEKCLNAMLLRDPAAPTRLRRLAGKRLLLRLERPRVDLLVAFHEHGLGLMRHPHAEEGDANAIVEVDSEALGNLLAGESLEHLMFNGRLSIRGQTHLLEDARALLMDLDLDWEGALAEWFGDMPAHSLAEGLRRFSRFGMRSQRELRADLAEYIFEEARLLPGHAQRETLRDHLTELEVATDRLEARLTRLQRKLAPRQEASE</sequence>
<dbReference type="Proteomes" id="UP000199040">
    <property type="component" value="Unassembled WGS sequence"/>
</dbReference>
<keyword evidence="4" id="KW-0830">Ubiquinone</keyword>
<comment type="similarity">
    <text evidence="1">Belongs to the UbiJ family.</text>
</comment>
<proteinExistence type="inferred from homology"/>
<dbReference type="EMBL" id="FOPY01000013">
    <property type="protein sequence ID" value="SFH94900.1"/>
    <property type="molecule type" value="Genomic_DNA"/>
</dbReference>
<keyword evidence="1" id="KW-0963">Cytoplasm</keyword>
<protein>
    <recommendedName>
        <fullName evidence="1">Ubiquinone biosynthesis accessory factor UbiJ</fullName>
    </recommendedName>
</protein>
<dbReference type="PANTHER" id="PTHR38693">
    <property type="entry name" value="UBIQUINONE BIOSYNTHESIS PROTEIN UBIJ"/>
    <property type="match status" value="1"/>
</dbReference>
<keyword evidence="2" id="KW-0175">Coiled coil</keyword>
<accession>A0A1I3E7D2</accession>
<keyword evidence="5" id="KW-1185">Reference proteome</keyword>
<dbReference type="STRING" id="442341.SAMN04487959_11316"/>
<feature type="domain" description="SCP2" evidence="3">
    <location>
        <begin position="16"/>
        <end position="116"/>
    </location>
</feature>
<dbReference type="AlphaFoldDB" id="A0A1I3E7D2"/>
<name>A0A1I3E7D2_9GAMM</name>
<dbReference type="InterPro" id="IPR038989">
    <property type="entry name" value="UbiJ"/>
</dbReference>
<dbReference type="RefSeq" id="WP_092848402.1">
    <property type="nucleotide sequence ID" value="NZ_FOPY01000013.1"/>
</dbReference>
<dbReference type="GO" id="GO:0006744">
    <property type="term" value="P:ubiquinone biosynthetic process"/>
    <property type="evidence" value="ECO:0007669"/>
    <property type="project" value="UniProtKB-UniRule"/>
</dbReference>
<organism evidence="4 5">
    <name type="scientific">Modicisalibacter xianhensis</name>
    <dbReference type="NCBI Taxonomy" id="442341"/>
    <lineage>
        <taxon>Bacteria</taxon>
        <taxon>Pseudomonadati</taxon>
        <taxon>Pseudomonadota</taxon>
        <taxon>Gammaproteobacteria</taxon>
        <taxon>Oceanospirillales</taxon>
        <taxon>Halomonadaceae</taxon>
        <taxon>Modicisalibacter</taxon>
    </lineage>
</organism>
<evidence type="ECO:0000256" key="2">
    <source>
        <dbReference type="SAM" id="Coils"/>
    </source>
</evidence>
<dbReference type="HAMAP" id="MF_02215">
    <property type="entry name" value="UbiJ"/>
    <property type="match status" value="1"/>
</dbReference>
<dbReference type="UniPathway" id="UPA00232"/>
<evidence type="ECO:0000259" key="3">
    <source>
        <dbReference type="Pfam" id="PF02036"/>
    </source>
</evidence>
<dbReference type="Pfam" id="PF02036">
    <property type="entry name" value="SCP2"/>
    <property type="match status" value="1"/>
</dbReference>
<comment type="function">
    <text evidence="1">Required for ubiquinone (coenzyme Q) biosynthesis. Binds hydrophobic ubiquinone biosynthetic intermediates via its SCP2 domain and is essential for the stability of the Ubi complex. May constitute a docking platform where Ubi enzymes assemble and access their SCP2-bound polyprenyl substrates.</text>
</comment>
<dbReference type="PANTHER" id="PTHR38693:SF1">
    <property type="entry name" value="UBIQUINONE BIOSYNTHESIS ACCESSORY FACTOR UBIJ"/>
    <property type="match status" value="1"/>
</dbReference>
<evidence type="ECO:0000256" key="1">
    <source>
        <dbReference type="HAMAP-Rule" id="MF_02215"/>
    </source>
</evidence>
<evidence type="ECO:0000313" key="4">
    <source>
        <dbReference type="EMBL" id="SFH94900.1"/>
    </source>
</evidence>
<feature type="coiled-coil region" evidence="2">
    <location>
        <begin position="178"/>
        <end position="205"/>
    </location>
</feature>
<reference evidence="4 5" key="1">
    <citation type="submission" date="2016-10" db="EMBL/GenBank/DDBJ databases">
        <authorList>
            <person name="de Groot N.N."/>
        </authorList>
    </citation>
    <scope>NUCLEOTIDE SEQUENCE [LARGE SCALE GENOMIC DNA]</scope>
    <source>
        <strain evidence="4 5">CGMCC 1.6848</strain>
    </source>
</reference>